<sequence length="580" mass="65049">MEESTPMNAESETYKARGKNGEIFPQTQTQALARQMNGNDDNHGFATRNTVAETHQGKNPSHGLKRHPNRENSDADFLASRNFFTPTTRHVTRPHGTVSKRHATTVTNSAESNCASSSSSTGSRNKSSFYGSDFSSTKRPRDLESFDEADRFITDLKHKKHLPTKCAGDRELQFDDFFQNISTIPNSDQVFSLSSAICGTNIPPNVPSEKDIWISAHDYLNSISSTMFTPMNSGDNNINSSLIGIGNIGCGCGGVCNNSSYNNNRNSSTILQPTPQIYENSMNEFFNGISSTTAASIYPSNPSNNSVNSNDALNTLNNNTDYLLGDLFKFANPSIPTQNDYIPFPYLQQLGMLQQQQYQPQYQQQFLTVNGQYPEIIGTEYDYYGNFGTISQPVPKETRRYANNYLSIPSTSTQIKLKTGPGHISQRPPALQTMPLFERHHLQNAAWEEETQRKVRQFEMLKGWNENQALNSGVVTKQIDANEDNPDHNCPVCGTKLVGKMTDIEQEKHLRICLEDEEYPVSTPEIAKNIGNSETTLQENSKRRIPIIGRTYSENALTNLAAENVRFAWKRLKFPNQLRR</sequence>
<feature type="compositionally biased region" description="Low complexity" evidence="1">
    <location>
        <begin position="108"/>
        <end position="128"/>
    </location>
</feature>
<reference evidence="2" key="1">
    <citation type="submission" date="2020-05" db="EMBL/GenBank/DDBJ databases">
        <title>Phylogenomic resolution of chytrid fungi.</title>
        <authorList>
            <person name="Stajich J.E."/>
            <person name="Amses K."/>
            <person name="Simmons R."/>
            <person name="Seto K."/>
            <person name="Myers J."/>
            <person name="Bonds A."/>
            <person name="Quandt C.A."/>
            <person name="Barry K."/>
            <person name="Liu P."/>
            <person name="Grigoriev I."/>
            <person name="Longcore J.E."/>
            <person name="James T.Y."/>
        </authorList>
    </citation>
    <scope>NUCLEOTIDE SEQUENCE</scope>
    <source>
        <strain evidence="2">JEL0513</strain>
    </source>
</reference>
<evidence type="ECO:0000313" key="3">
    <source>
        <dbReference type="Proteomes" id="UP001211907"/>
    </source>
</evidence>
<evidence type="ECO:0000256" key="1">
    <source>
        <dbReference type="SAM" id="MobiDB-lite"/>
    </source>
</evidence>
<feature type="region of interest" description="Disordered" evidence="1">
    <location>
        <begin position="85"/>
        <end position="141"/>
    </location>
</feature>
<feature type="region of interest" description="Disordered" evidence="1">
    <location>
        <begin position="36"/>
        <end position="72"/>
    </location>
</feature>
<feature type="compositionally biased region" description="Polar residues" evidence="1">
    <location>
        <begin position="47"/>
        <end position="59"/>
    </location>
</feature>
<comment type="caution">
    <text evidence="2">The sequence shown here is derived from an EMBL/GenBank/DDBJ whole genome shotgun (WGS) entry which is preliminary data.</text>
</comment>
<accession>A0AAD5XE52</accession>
<evidence type="ECO:0000313" key="2">
    <source>
        <dbReference type="EMBL" id="KAJ3123814.1"/>
    </source>
</evidence>
<proteinExistence type="predicted"/>
<dbReference type="AlphaFoldDB" id="A0AAD5XE52"/>
<dbReference type="EMBL" id="JADGJH010000713">
    <property type="protein sequence ID" value="KAJ3123814.1"/>
    <property type="molecule type" value="Genomic_DNA"/>
</dbReference>
<feature type="region of interest" description="Disordered" evidence="1">
    <location>
        <begin position="1"/>
        <end position="23"/>
    </location>
</feature>
<organism evidence="2 3">
    <name type="scientific">Physocladia obscura</name>
    <dbReference type="NCBI Taxonomy" id="109957"/>
    <lineage>
        <taxon>Eukaryota</taxon>
        <taxon>Fungi</taxon>
        <taxon>Fungi incertae sedis</taxon>
        <taxon>Chytridiomycota</taxon>
        <taxon>Chytridiomycota incertae sedis</taxon>
        <taxon>Chytridiomycetes</taxon>
        <taxon>Chytridiales</taxon>
        <taxon>Chytriomycetaceae</taxon>
        <taxon>Physocladia</taxon>
    </lineage>
</organism>
<protein>
    <submittedName>
        <fullName evidence="2">Uncharacterized protein</fullName>
    </submittedName>
</protein>
<gene>
    <name evidence="2" type="ORF">HK100_011476</name>
</gene>
<dbReference type="Proteomes" id="UP001211907">
    <property type="component" value="Unassembled WGS sequence"/>
</dbReference>
<keyword evidence="3" id="KW-1185">Reference proteome</keyword>
<feature type="compositionally biased region" description="Polar residues" evidence="1">
    <location>
        <begin position="1"/>
        <end position="11"/>
    </location>
</feature>
<name>A0AAD5XE52_9FUNG</name>
<feature type="compositionally biased region" description="Basic residues" evidence="1">
    <location>
        <begin position="90"/>
        <end position="103"/>
    </location>
</feature>